<dbReference type="Proteomes" id="UP000481360">
    <property type="component" value="Unassembled WGS sequence"/>
</dbReference>
<sequence>MNLTDLSEVLRDRADLDDSSHEARMAGVRARVSATRRRRAVAGAAFVVLALVGIVYAVLPRVGPPPEPAVPTRSLPEYRYGTRLLAQAWGDLPSTSATIRFVPKSMDLTLFTQCDIGQDKRLLVDVTINGRSMYDENRTCGSVTSTTWSSFGVVPGQPSVITLTVAGEQGESESWPPPLLPLPASGTFAVGMGEAVQVSEYPFPPRPQTLEKLSENRRDVAIELRADPVEPAAKKEITVEWPGTNLMLVQMNTPGRLRVLVNDVVVIDLSHWAYNVHQTQLDRYDWERGINGLQLSKGQLVKITVIPERTTGDWNVTLSPR</sequence>
<keyword evidence="1" id="KW-0472">Membrane</keyword>
<protein>
    <submittedName>
        <fullName evidence="2">Uncharacterized protein</fullName>
    </submittedName>
</protein>
<evidence type="ECO:0000313" key="2">
    <source>
        <dbReference type="EMBL" id="NGY62430.1"/>
    </source>
</evidence>
<dbReference type="AlphaFoldDB" id="A0A7C9RTC1"/>
<name>A0A7C9RTC1_9PSEU</name>
<evidence type="ECO:0000313" key="3">
    <source>
        <dbReference type="Proteomes" id="UP000481360"/>
    </source>
</evidence>
<reference evidence="2 3" key="1">
    <citation type="submission" date="2020-03" db="EMBL/GenBank/DDBJ databases">
        <title>Isolation and identification of active actinomycetes.</title>
        <authorList>
            <person name="Sun X."/>
        </authorList>
    </citation>
    <scope>NUCLEOTIDE SEQUENCE [LARGE SCALE GENOMIC DNA]</scope>
    <source>
        <strain evidence="2 3">NEAU-D13</strain>
    </source>
</reference>
<keyword evidence="3" id="KW-1185">Reference proteome</keyword>
<dbReference type="RefSeq" id="WP_166049869.1">
    <property type="nucleotide sequence ID" value="NZ_JAAMPJ010000007.1"/>
</dbReference>
<dbReference type="EMBL" id="JAAMPJ010000007">
    <property type="protein sequence ID" value="NGY62430.1"/>
    <property type="molecule type" value="Genomic_DNA"/>
</dbReference>
<feature type="transmembrane region" description="Helical" evidence="1">
    <location>
        <begin position="40"/>
        <end position="59"/>
    </location>
</feature>
<proteinExistence type="predicted"/>
<evidence type="ECO:0000256" key="1">
    <source>
        <dbReference type="SAM" id="Phobius"/>
    </source>
</evidence>
<organism evidence="2 3">
    <name type="scientific">Lentzea alba</name>
    <dbReference type="NCBI Taxonomy" id="2714351"/>
    <lineage>
        <taxon>Bacteria</taxon>
        <taxon>Bacillati</taxon>
        <taxon>Actinomycetota</taxon>
        <taxon>Actinomycetes</taxon>
        <taxon>Pseudonocardiales</taxon>
        <taxon>Pseudonocardiaceae</taxon>
        <taxon>Lentzea</taxon>
    </lineage>
</organism>
<gene>
    <name evidence="2" type="ORF">G7043_26245</name>
</gene>
<accession>A0A7C9RTC1</accession>
<keyword evidence="1" id="KW-1133">Transmembrane helix</keyword>
<comment type="caution">
    <text evidence="2">The sequence shown here is derived from an EMBL/GenBank/DDBJ whole genome shotgun (WGS) entry which is preliminary data.</text>
</comment>
<keyword evidence="1" id="KW-0812">Transmembrane</keyword>